<dbReference type="PANTHER" id="PTHR42830">
    <property type="entry name" value="OSMOTICALLY INDUCIBLE FAMILY PROTEIN"/>
    <property type="match status" value="1"/>
</dbReference>
<dbReference type="Gene3D" id="3.30.300.20">
    <property type="match status" value="1"/>
</dbReference>
<evidence type="ECO:0000313" key="2">
    <source>
        <dbReference type="Proteomes" id="UP000029995"/>
    </source>
</evidence>
<proteinExistence type="predicted"/>
<protein>
    <submittedName>
        <fullName evidence="1">Peroxiredoxin</fullName>
    </submittedName>
</protein>
<dbReference type="InterPro" id="IPR003718">
    <property type="entry name" value="OsmC/Ohr_fam"/>
</dbReference>
<dbReference type="RefSeq" id="WP_034836757.1">
    <property type="nucleotide sequence ID" value="NZ_JANX01000133.1"/>
</dbReference>
<evidence type="ECO:0000313" key="1">
    <source>
        <dbReference type="EMBL" id="KGM33966.1"/>
    </source>
</evidence>
<organism evidence="1 2">
    <name type="scientific">Inquilinus limosus MP06</name>
    <dbReference type="NCBI Taxonomy" id="1398085"/>
    <lineage>
        <taxon>Bacteria</taxon>
        <taxon>Pseudomonadati</taxon>
        <taxon>Pseudomonadota</taxon>
        <taxon>Alphaproteobacteria</taxon>
        <taxon>Rhodospirillales</taxon>
        <taxon>Rhodospirillaceae</taxon>
        <taxon>Inquilinus</taxon>
    </lineage>
</organism>
<dbReference type="InterPro" id="IPR052707">
    <property type="entry name" value="OsmC_Ohr_Peroxiredoxin"/>
</dbReference>
<dbReference type="InterPro" id="IPR015946">
    <property type="entry name" value="KH_dom-like_a/b"/>
</dbReference>
<dbReference type="InterPro" id="IPR036102">
    <property type="entry name" value="OsmC/Ohrsf"/>
</dbReference>
<dbReference type="PANTHER" id="PTHR42830:SF2">
    <property type="entry name" value="OSMC_OHR FAMILY PROTEIN"/>
    <property type="match status" value="1"/>
</dbReference>
<dbReference type="AlphaFoldDB" id="A0A0A0D5J7"/>
<sequence length="153" mass="16852">MSHYQATVLWQRPPDVVFTDGRYSRVHLWRFDGGVEVPASASPHVVPLPFSAAEPVDPEEAYVAALASCHMLTFLSIAAKRRFVVDRYGDTAEGVMEKNGDGRLAVTRVVLNPRVVYAGPVPELAVEEAMHHAAHEQCFLANSVRTVIETRLG</sequence>
<name>A0A0A0D5J7_9PROT</name>
<dbReference type="Proteomes" id="UP000029995">
    <property type="component" value="Unassembled WGS sequence"/>
</dbReference>
<dbReference type="SUPFAM" id="SSF82784">
    <property type="entry name" value="OsmC-like"/>
    <property type="match status" value="1"/>
</dbReference>
<dbReference type="OrthoDB" id="9795405at2"/>
<accession>A0A0A0D5J7</accession>
<comment type="caution">
    <text evidence="1">The sequence shown here is derived from an EMBL/GenBank/DDBJ whole genome shotgun (WGS) entry which is preliminary data.</text>
</comment>
<gene>
    <name evidence="1" type="ORF">P409_12930</name>
</gene>
<dbReference type="Pfam" id="PF02566">
    <property type="entry name" value="OsmC"/>
    <property type="match status" value="1"/>
</dbReference>
<reference evidence="1 2" key="1">
    <citation type="submission" date="2014-01" db="EMBL/GenBank/DDBJ databases">
        <title>Genome sequence determination for a cystic fibrosis isolate, Inquilinus limosus.</title>
        <authorList>
            <person name="Pino M."/>
            <person name="Di Conza J."/>
            <person name="Gutkind G."/>
        </authorList>
    </citation>
    <scope>NUCLEOTIDE SEQUENCE [LARGE SCALE GENOMIC DNA]</scope>
    <source>
        <strain evidence="1 2">MP06</strain>
    </source>
</reference>
<dbReference type="EMBL" id="JANX01000133">
    <property type="protein sequence ID" value="KGM33966.1"/>
    <property type="molecule type" value="Genomic_DNA"/>
</dbReference>